<organism evidence="1 2">
    <name type="scientific">Cylindrodendrum hubeiense</name>
    <dbReference type="NCBI Taxonomy" id="595255"/>
    <lineage>
        <taxon>Eukaryota</taxon>
        <taxon>Fungi</taxon>
        <taxon>Dikarya</taxon>
        <taxon>Ascomycota</taxon>
        <taxon>Pezizomycotina</taxon>
        <taxon>Sordariomycetes</taxon>
        <taxon>Hypocreomycetidae</taxon>
        <taxon>Hypocreales</taxon>
        <taxon>Nectriaceae</taxon>
        <taxon>Cylindrodendrum</taxon>
    </lineage>
</organism>
<sequence length="431" mass="49912">MLSASMCMSRYGVSIIIAASVSFLLVLLSFSESFSSSAIDYAHKAQDYLKPASSSDIYNCEDPYRRPGYLYIDPETYKNTRWIPYTNEFLDAETPSYAEYPVKGDVFFNRTEVEPAFLDSTSNPQQWMHRAVAEDERRRKAVSVKKDDQTPEDFVSMKDGGGLDWLWGRRVLIFGDSVDRYMMLFFCEEFGRTIQQPKEHTTATCVIPSLNLTMVHWHFAGSWPGRPEWWWMDDMKEVAFEDRWAKIWAPTLNTSVRGPTGQPDLLMWQNGLWDERALWELGEAHYDVNNTMGQRERQLVWQEIRFVAARMKKFVQRVSAEFKGVPTMFRAITVHRESNARDANIYELDRLSRAIAEHADHETFEWGRLISGFSMLYKDQTHPGKGAGSWLWANMILEYLARSAGVKDEARSPYFNGWDACHSHLTGWGGR</sequence>
<name>A0A9P5LD50_9HYPO</name>
<dbReference type="AlphaFoldDB" id="A0A9P5LD50"/>
<dbReference type="Proteomes" id="UP000722485">
    <property type="component" value="Unassembled WGS sequence"/>
</dbReference>
<evidence type="ECO:0000313" key="1">
    <source>
        <dbReference type="EMBL" id="KAF7557418.1"/>
    </source>
</evidence>
<protein>
    <submittedName>
        <fullName evidence="1">Uncharacterized protein</fullName>
    </submittedName>
</protein>
<evidence type="ECO:0000313" key="2">
    <source>
        <dbReference type="Proteomes" id="UP000722485"/>
    </source>
</evidence>
<keyword evidence="2" id="KW-1185">Reference proteome</keyword>
<comment type="caution">
    <text evidence="1">The sequence shown here is derived from an EMBL/GenBank/DDBJ whole genome shotgun (WGS) entry which is preliminary data.</text>
</comment>
<proteinExistence type="predicted"/>
<reference evidence="1" key="1">
    <citation type="submission" date="2020-03" db="EMBL/GenBank/DDBJ databases">
        <title>Draft Genome Sequence of Cylindrodendrum hubeiense.</title>
        <authorList>
            <person name="Buettner E."/>
            <person name="Kellner H."/>
        </authorList>
    </citation>
    <scope>NUCLEOTIDE SEQUENCE</scope>
    <source>
        <strain evidence="1">IHI 201604</strain>
    </source>
</reference>
<accession>A0A9P5LD50</accession>
<dbReference type="OrthoDB" id="2588793at2759"/>
<gene>
    <name evidence="1" type="ORF">G7Z17_g731</name>
</gene>
<dbReference type="EMBL" id="JAANBB010000005">
    <property type="protein sequence ID" value="KAF7557418.1"/>
    <property type="molecule type" value="Genomic_DNA"/>
</dbReference>